<evidence type="ECO:0000256" key="12">
    <source>
        <dbReference type="SAM" id="Coils"/>
    </source>
</evidence>
<feature type="region of interest" description="Disordered" evidence="13">
    <location>
        <begin position="638"/>
        <end position="660"/>
    </location>
</feature>
<dbReference type="InterPro" id="IPR027992">
    <property type="entry name" value="tRNA_bind_dom"/>
</dbReference>
<protein>
    <recommendedName>
        <fullName evidence="10 11">RNA cytidine acetyltransferase</fullName>
        <ecNumber evidence="11">2.3.1.-</ecNumber>
    </recommendedName>
    <alternativeName>
        <fullName evidence="11">18S rRNA cytosine acetyltransferase</fullName>
    </alternativeName>
</protein>
<keyword evidence="12" id="KW-0175">Coiled coil</keyword>
<evidence type="ECO:0000313" key="19">
    <source>
        <dbReference type="Proteomes" id="UP001157974"/>
    </source>
</evidence>
<evidence type="ECO:0000313" key="18">
    <source>
        <dbReference type="EMBL" id="KAJ8906127.1"/>
    </source>
</evidence>
<comment type="catalytic activity">
    <reaction evidence="9 11">
        <text>a cytidine in 18S rRNA + acetyl-CoA + ATP + H2O = an N(4)-acetylcytidine in 18S rRNA + ADP + phosphate + CoA + H(+)</text>
        <dbReference type="Rhea" id="RHEA:51424"/>
        <dbReference type="Rhea" id="RHEA-COMP:13575"/>
        <dbReference type="Rhea" id="RHEA-COMP:13576"/>
        <dbReference type="ChEBI" id="CHEBI:15377"/>
        <dbReference type="ChEBI" id="CHEBI:15378"/>
        <dbReference type="ChEBI" id="CHEBI:30616"/>
        <dbReference type="ChEBI" id="CHEBI:43474"/>
        <dbReference type="ChEBI" id="CHEBI:57287"/>
        <dbReference type="ChEBI" id="CHEBI:57288"/>
        <dbReference type="ChEBI" id="CHEBI:74900"/>
        <dbReference type="ChEBI" id="CHEBI:82748"/>
        <dbReference type="ChEBI" id="CHEBI:456216"/>
    </reaction>
</comment>
<dbReference type="InterPro" id="IPR033688">
    <property type="entry name" value="NAT10"/>
</dbReference>
<keyword evidence="19" id="KW-1185">Reference proteome</keyword>
<dbReference type="GO" id="GO:0005730">
    <property type="term" value="C:nucleolus"/>
    <property type="evidence" value="ECO:0007669"/>
    <property type="project" value="UniProtKB-SubCell"/>
</dbReference>
<dbReference type="InterPro" id="IPR007807">
    <property type="entry name" value="TcmA/NAT10_helicase"/>
</dbReference>
<feature type="binding site" evidence="11">
    <location>
        <position position="706"/>
    </location>
    <ligand>
        <name>acetyl-CoA</name>
        <dbReference type="ChEBI" id="CHEBI:57288"/>
    </ligand>
</feature>
<evidence type="ECO:0000256" key="11">
    <source>
        <dbReference type="HAMAP-Rule" id="MF_03211"/>
    </source>
</evidence>
<dbReference type="Pfam" id="PF05127">
    <property type="entry name" value="NAT10_TcmA_helicase"/>
    <property type="match status" value="1"/>
</dbReference>
<dbReference type="GO" id="GO:1990883">
    <property type="term" value="F:18S rRNA cytidine N-acetyltransferase activity"/>
    <property type="evidence" value="ECO:0007669"/>
    <property type="project" value="TreeGrafter"/>
</dbReference>
<dbReference type="Pfam" id="PF13725">
    <property type="entry name" value="tRNA_bind_2"/>
    <property type="match status" value="1"/>
</dbReference>
<evidence type="ECO:0000256" key="2">
    <source>
        <dbReference type="ARBA" id="ARBA00022552"/>
    </source>
</evidence>
<evidence type="ECO:0000256" key="5">
    <source>
        <dbReference type="ARBA" id="ARBA00022741"/>
    </source>
</evidence>
<keyword evidence="5 11" id="KW-0547">Nucleotide-binding</keyword>
<feature type="binding site" evidence="11">
    <location>
        <begin position="609"/>
        <end position="611"/>
    </location>
    <ligand>
        <name>acetyl-CoA</name>
        <dbReference type="ChEBI" id="CHEBI:57288"/>
    </ligand>
</feature>
<feature type="binding site" evidence="11">
    <location>
        <position position="449"/>
    </location>
    <ligand>
        <name>ATP</name>
        <dbReference type="ChEBI" id="CHEBI:30616"/>
    </ligand>
</feature>
<feature type="domain" description="TmcA/NAT10 N-terminal" evidence="15">
    <location>
        <begin position="1"/>
        <end position="200"/>
    </location>
</feature>
<evidence type="ECO:0000256" key="7">
    <source>
        <dbReference type="ARBA" id="ARBA00023242"/>
    </source>
</evidence>
<name>A0AAV8UYH7_9RHOD</name>
<feature type="binding site" evidence="11">
    <location>
        <begin position="616"/>
        <end position="622"/>
    </location>
    <ligand>
        <name>acetyl-CoA</name>
        <dbReference type="ChEBI" id="CHEBI:57288"/>
    </ligand>
</feature>
<dbReference type="FunFam" id="3.40.50.300:FF:002218">
    <property type="entry name" value="tRNA(Met) cytidine acetyltransferase TmcA"/>
    <property type="match status" value="1"/>
</dbReference>
<feature type="coiled-coil region" evidence="12">
    <location>
        <begin position="865"/>
        <end position="892"/>
    </location>
</feature>
<evidence type="ECO:0000256" key="6">
    <source>
        <dbReference type="ARBA" id="ARBA00022840"/>
    </source>
</evidence>
<feature type="region of interest" description="Disordered" evidence="13">
    <location>
        <begin position="917"/>
        <end position="936"/>
    </location>
</feature>
<dbReference type="GO" id="GO:0030686">
    <property type="term" value="C:90S preribosome"/>
    <property type="evidence" value="ECO:0007669"/>
    <property type="project" value="TreeGrafter"/>
</dbReference>
<evidence type="ECO:0000259" key="14">
    <source>
        <dbReference type="Pfam" id="PF05127"/>
    </source>
</evidence>
<evidence type="ECO:0000256" key="9">
    <source>
        <dbReference type="ARBA" id="ARBA00052133"/>
    </source>
</evidence>
<dbReference type="EC" id="2.3.1.-" evidence="11"/>
<evidence type="ECO:0000256" key="10">
    <source>
        <dbReference type="ARBA" id="ARBA00068357"/>
    </source>
</evidence>
<feature type="domain" description="Possible tRNA binding" evidence="17">
    <location>
        <begin position="740"/>
        <end position="949"/>
    </location>
</feature>
<keyword evidence="6 11" id="KW-0067">ATP-binding</keyword>
<dbReference type="Gene3D" id="3.40.630.30">
    <property type="match status" value="1"/>
</dbReference>
<dbReference type="InterPro" id="IPR000182">
    <property type="entry name" value="GNAT_dom"/>
</dbReference>
<keyword evidence="2 11" id="KW-0698">rRNA processing</keyword>
<evidence type="ECO:0000256" key="8">
    <source>
        <dbReference type="ARBA" id="ARBA00023315"/>
    </source>
</evidence>
<dbReference type="InterPro" id="IPR032672">
    <property type="entry name" value="TmcA/NAT10/Kre33"/>
</dbReference>
<gene>
    <name evidence="18" type="ORF">NDN08_002625</name>
</gene>
<feature type="region of interest" description="Disordered" evidence="13">
    <location>
        <begin position="962"/>
        <end position="986"/>
    </location>
</feature>
<dbReference type="Pfam" id="PF13718">
    <property type="entry name" value="GNAT_acetyltr_2"/>
    <property type="match status" value="1"/>
</dbReference>
<comment type="function">
    <text evidence="11">RNA cytidine acetyltransferase with specificity toward both 18S rRNA and tRNAs. Catalyzes the formation of N(4)-acetylcytidine (ac4C) in 18S rRNA. Required for early nucleolar cleavages of precursor rRNA at sites A0, A1 and A2 during 18S rRNA synthesis. Catalyzes the formation of ac4C in serine and leucine tRNAs. Requires a tRNA-binding adapter protein for full tRNA acetyltransferase activity but not for 18S rRNA acetylation.</text>
</comment>
<dbReference type="GO" id="GO:0051391">
    <property type="term" value="P:tRNA acetylation"/>
    <property type="evidence" value="ECO:0007669"/>
    <property type="project" value="UniProtKB-UniRule"/>
</dbReference>
<dbReference type="HAMAP" id="MF_03211">
    <property type="entry name" value="RNA_acetyltr_Nat10"/>
    <property type="match status" value="1"/>
</dbReference>
<proteinExistence type="inferred from homology"/>
<feature type="compositionally biased region" description="Polar residues" evidence="13">
    <location>
        <begin position="921"/>
        <end position="932"/>
    </location>
</feature>
<accession>A0AAV8UYH7</accession>
<sequence>MKKKVDARVRALIEDSVRDHHRGLFVIVGDKGKDQVVNLHYMLSKAAVKARPSVLWCYKTELGFSSHRQKRMKQIKKMMQRGLLDPEKDNPFELFISSTRIRFTFYSESEKVLGNTFGMCVLQDFEALTPNLLARTVETVEGGGLVIILLRTMSSLRSLYTMAMDAHSKLRTEKHSKVTGRFNERFILSLANCKSCIVCDDELNILPISSTVRSKLSNVPNYTQESAEQKELDELKASMSDVDYIGELLARTKTIDQAKAFLSFVEAISEKTLRTTVSLTASRGRGKSAALGLAVAAAIAHEYSNIFITSPSPENLQTFFEFLFIGFDALEYQEHTDYEILQSLNPAMNKCVVRVNVFRSHRQTVQYLEPHDAAKAAQHAELFVIDEAAAIPLPIVKSLLGSYLVFMSSTITGYEGTGRSLSLKLLTQLRKSSGQGRDLREVTMETPIRYSSGDPVERWLYDLLCLDAGEKDYALGHAAAHPSKCELYWVDRDALFSRHSAAEAFLRRVMALFVSSHYKNSPNDLMMLSDAPAHELFVLLGPTKADSTRLPDILCAIQVCFEGGISKESALKSMNRGSRPHGDLIPWTLSQQFQEPELIEFTGLRVIRIATNPSVQSMGYGTRAMELLYEYYSNPKPMNGGGAEDEAKDTNANEDEEEDDLLQDKIAPRTDIPPLLRRLDERRAVELDYLGVSFGLTQQLYSFWSKRSFKPLYVRLTSNDVTGEHTTIMAVETKDKALFEGFRNDFRRRFSSLLGYEFRGLAPGLALTILEDNSPTVSRTLTRDQIREKLSVYDMRRLESYGRNLVDYHIVVDILPSLSSMFFDGFFGDVHLSLAQRAILMALGLQRKTVDILEKELNLPANQLLALFNKVVRKLSNELRRVEESAVKAELRSAEDQAGEKVQLQAPVKKTLMEDLEESAQNEPMQSTSTNPALAKYEVSGSDKEWANALLNVKNVGSVSIQAKESCRKKKSSGPQTPAKKSKKRK</sequence>
<comment type="caution">
    <text evidence="18">The sequence shown here is derived from an EMBL/GenBank/DDBJ whole genome shotgun (WGS) entry which is preliminary data.</text>
</comment>
<dbReference type="FunFam" id="3.40.50.11040:FF:000002">
    <property type="entry name" value="RNA cytidine acetyltransferase"/>
    <property type="match status" value="1"/>
</dbReference>
<evidence type="ECO:0000256" key="13">
    <source>
        <dbReference type="SAM" id="MobiDB-lite"/>
    </source>
</evidence>
<keyword evidence="8 11" id="KW-0012">Acyltransferase</keyword>
<dbReference type="Pfam" id="PF08351">
    <property type="entry name" value="TmcA_N"/>
    <property type="match status" value="1"/>
</dbReference>
<dbReference type="PANTHER" id="PTHR10925:SF5">
    <property type="entry name" value="RNA CYTIDINE ACETYLTRANSFERASE"/>
    <property type="match status" value="1"/>
</dbReference>
<evidence type="ECO:0000256" key="1">
    <source>
        <dbReference type="ARBA" id="ARBA00004604"/>
    </source>
</evidence>
<evidence type="ECO:0000256" key="4">
    <source>
        <dbReference type="ARBA" id="ARBA00022694"/>
    </source>
</evidence>
<evidence type="ECO:0000259" key="16">
    <source>
        <dbReference type="Pfam" id="PF13718"/>
    </source>
</evidence>
<evidence type="ECO:0000259" key="15">
    <source>
        <dbReference type="Pfam" id="PF08351"/>
    </source>
</evidence>
<dbReference type="Gene3D" id="3.40.50.300">
    <property type="entry name" value="P-loop containing nucleotide triphosphate hydrolases"/>
    <property type="match status" value="1"/>
</dbReference>
<feature type="compositionally biased region" description="Acidic residues" evidence="13">
    <location>
        <begin position="643"/>
        <end position="660"/>
    </location>
</feature>
<dbReference type="Gene3D" id="3.40.50.11040">
    <property type="match status" value="1"/>
</dbReference>
<dbReference type="GO" id="GO:0000049">
    <property type="term" value="F:tRNA binding"/>
    <property type="evidence" value="ECO:0007669"/>
    <property type="project" value="TreeGrafter"/>
</dbReference>
<dbReference type="InterPro" id="IPR027417">
    <property type="entry name" value="P-loop_NTPase"/>
</dbReference>
<reference evidence="18 19" key="1">
    <citation type="journal article" date="2023" name="Nat. Commun.">
        <title>Origin of minicircular mitochondrial genomes in red algae.</title>
        <authorList>
            <person name="Lee Y."/>
            <person name="Cho C.H."/>
            <person name="Lee Y.M."/>
            <person name="Park S.I."/>
            <person name="Yang J.H."/>
            <person name="West J.A."/>
            <person name="Bhattacharya D."/>
            <person name="Yoon H.S."/>
        </authorList>
    </citation>
    <scope>NUCLEOTIDE SEQUENCE [LARGE SCALE GENOMIC DNA]</scope>
    <source>
        <strain evidence="18 19">CCMP1338</strain>
        <tissue evidence="18">Whole cell</tissue>
    </source>
</reference>
<keyword evidence="4 11" id="KW-0819">tRNA processing</keyword>
<comment type="similarity">
    <text evidence="11">Belongs to the RNA cytidine acetyltransferase family. NAT10 subfamily.</text>
</comment>
<dbReference type="PANTHER" id="PTHR10925">
    <property type="entry name" value="N-ACETYLTRANSFERASE 10"/>
    <property type="match status" value="1"/>
</dbReference>
<feature type="domain" description="TcmA/NAT10 helicase" evidence="14">
    <location>
        <begin position="279"/>
        <end position="467"/>
    </location>
</feature>
<evidence type="ECO:0000256" key="3">
    <source>
        <dbReference type="ARBA" id="ARBA00022679"/>
    </source>
</evidence>
<keyword evidence="3 11" id="KW-0808">Transferase</keyword>
<dbReference type="GO" id="GO:1904812">
    <property type="term" value="P:rRNA acetylation involved in maturation of SSU-rRNA"/>
    <property type="evidence" value="ECO:0007669"/>
    <property type="project" value="InterPro"/>
</dbReference>
<feature type="domain" description="N-acetyltransferase" evidence="16">
    <location>
        <begin position="508"/>
        <end position="730"/>
    </location>
</feature>
<keyword evidence="7 11" id="KW-0539">Nucleus</keyword>
<dbReference type="InterPro" id="IPR013562">
    <property type="entry name" value="TmcA/NAT10_N"/>
</dbReference>
<comment type="catalytic activity">
    <reaction evidence="11">
        <text>a cytidine in tRNA + acetyl-CoA + ATP + H2O = an N(4)-acetylcytidine in tRNA + ADP + phosphate + CoA + H(+)</text>
        <dbReference type="Rhea" id="RHEA:53876"/>
        <dbReference type="Rhea" id="RHEA-COMP:13670"/>
        <dbReference type="Rhea" id="RHEA-COMP:13671"/>
        <dbReference type="ChEBI" id="CHEBI:15377"/>
        <dbReference type="ChEBI" id="CHEBI:15378"/>
        <dbReference type="ChEBI" id="CHEBI:30616"/>
        <dbReference type="ChEBI" id="CHEBI:43474"/>
        <dbReference type="ChEBI" id="CHEBI:57287"/>
        <dbReference type="ChEBI" id="CHEBI:57288"/>
        <dbReference type="ChEBI" id="CHEBI:74900"/>
        <dbReference type="ChEBI" id="CHEBI:82748"/>
        <dbReference type="ChEBI" id="CHEBI:456216"/>
    </reaction>
</comment>
<dbReference type="GO" id="GO:0005524">
    <property type="term" value="F:ATP binding"/>
    <property type="evidence" value="ECO:0007669"/>
    <property type="project" value="UniProtKB-UniRule"/>
</dbReference>
<evidence type="ECO:0000259" key="17">
    <source>
        <dbReference type="Pfam" id="PF13725"/>
    </source>
</evidence>
<dbReference type="EMBL" id="JAMWBK010000004">
    <property type="protein sequence ID" value="KAJ8906127.1"/>
    <property type="molecule type" value="Genomic_DNA"/>
</dbReference>
<feature type="binding site" evidence="11">
    <location>
        <begin position="284"/>
        <end position="293"/>
    </location>
    <ligand>
        <name>ATP</name>
        <dbReference type="ChEBI" id="CHEBI:30616"/>
    </ligand>
</feature>
<organism evidence="18 19">
    <name type="scientific">Rhodosorus marinus</name>
    <dbReference type="NCBI Taxonomy" id="101924"/>
    <lineage>
        <taxon>Eukaryota</taxon>
        <taxon>Rhodophyta</taxon>
        <taxon>Stylonematophyceae</taxon>
        <taxon>Stylonematales</taxon>
        <taxon>Stylonemataceae</taxon>
        <taxon>Rhodosorus</taxon>
    </lineage>
</organism>
<dbReference type="Proteomes" id="UP001157974">
    <property type="component" value="Unassembled WGS sequence"/>
</dbReference>
<comment type="subcellular location">
    <subcellularLocation>
        <location evidence="1 11">Nucleus</location>
        <location evidence="1 11">Nucleolus</location>
    </subcellularLocation>
</comment>
<dbReference type="AlphaFoldDB" id="A0AAV8UYH7"/>